<keyword evidence="12" id="KW-1267">Proteomics identification</keyword>
<dbReference type="CTD" id="172461"/>
<keyword evidence="5" id="KW-0539">Nucleus</keyword>
<dbReference type="ExpressionAtlas" id="Q17581">
    <property type="expression patterns" value="baseline and differential"/>
</dbReference>
<name>Q17581_CAEEL</name>
<evidence type="ECO:0000256" key="5">
    <source>
        <dbReference type="ARBA" id="ARBA00023242"/>
    </source>
</evidence>
<dbReference type="SMR" id="Q17581"/>
<keyword evidence="3 6" id="KW-0103">Bromodomain</keyword>
<dbReference type="Reactome" id="R-CEL-9933939">
    <property type="pathway name" value="Formation of the polybromo-BAF (pBAF) complex"/>
</dbReference>
<dbReference type="SUPFAM" id="SSF47370">
    <property type="entry name" value="Bromodomain"/>
    <property type="match status" value="1"/>
</dbReference>
<dbReference type="InterPro" id="IPR021900">
    <property type="entry name" value="DUF3512"/>
</dbReference>
<evidence type="ECO:0000256" key="6">
    <source>
        <dbReference type="PROSITE-ProRule" id="PRU00035"/>
    </source>
</evidence>
<dbReference type="PRINTS" id="PR00503">
    <property type="entry name" value="BROMODOMAIN"/>
</dbReference>
<dbReference type="EMBL" id="BX284601">
    <property type="protein sequence ID" value="CAA95779.1"/>
    <property type="molecule type" value="Genomic_DNA"/>
</dbReference>
<dbReference type="WormBase" id="C01H6.7a">
    <property type="protein sequence ID" value="CE05190"/>
    <property type="gene ID" value="WBGene00007256"/>
    <property type="gene designation" value="swsn-9"/>
</dbReference>
<dbReference type="KEGG" id="cel:CELE_C01H6.7"/>
<dbReference type="PaxDb" id="6239-C01H6.7a.2"/>
<dbReference type="InterPro" id="IPR036427">
    <property type="entry name" value="Bromodomain-like_sf"/>
</dbReference>
<dbReference type="PANTHER" id="PTHR22881:SF27">
    <property type="entry name" value="BROMODOMAIN CONTAINING 7_9"/>
    <property type="match status" value="1"/>
</dbReference>
<evidence type="ECO:0000256" key="3">
    <source>
        <dbReference type="ARBA" id="ARBA00023117"/>
    </source>
</evidence>
<proteinExistence type="evidence at protein level"/>
<feature type="compositionally biased region" description="Acidic residues" evidence="7">
    <location>
        <begin position="63"/>
        <end position="74"/>
    </location>
</feature>
<dbReference type="InterPro" id="IPR001487">
    <property type="entry name" value="Bromodomain"/>
</dbReference>
<comment type="subcellular location">
    <subcellularLocation>
        <location evidence="1">Nucleus</location>
    </subcellularLocation>
</comment>
<dbReference type="PIR" id="T18845">
    <property type="entry name" value="T18845"/>
</dbReference>
<feature type="domain" description="Bromo" evidence="8">
    <location>
        <begin position="172"/>
        <end position="234"/>
    </location>
</feature>
<dbReference type="SMART" id="SM00297">
    <property type="entry name" value="BROMO"/>
    <property type="match status" value="1"/>
</dbReference>
<dbReference type="GO" id="GO:2000819">
    <property type="term" value="P:regulation of nucleotide-excision repair"/>
    <property type="evidence" value="ECO:0000303"/>
    <property type="project" value="ComplexPortal"/>
</dbReference>
<dbReference type="HOGENOM" id="CLU_444272_0_0_1"/>
<dbReference type="PhylomeDB" id="Q17581"/>
<keyword evidence="4" id="KW-0804">Transcription</keyword>
<feature type="compositionally biased region" description="Basic residues" evidence="7">
    <location>
        <begin position="103"/>
        <end position="112"/>
    </location>
</feature>
<dbReference type="Pfam" id="PF00439">
    <property type="entry name" value="Bromodomain"/>
    <property type="match status" value="1"/>
</dbReference>
<protein>
    <submittedName>
        <fullName evidence="9">Bromo domain-containing protein</fullName>
    </submittedName>
</protein>
<feature type="compositionally biased region" description="Basic and acidic residues" evidence="7">
    <location>
        <begin position="113"/>
        <end position="124"/>
    </location>
</feature>
<feature type="region of interest" description="Disordered" evidence="7">
    <location>
        <begin position="1"/>
        <end position="145"/>
    </location>
</feature>
<dbReference type="STRING" id="6239.C01H6.7a.3"/>
<keyword evidence="10" id="KW-1185">Reference proteome</keyword>
<accession>Q17581</accession>
<dbReference type="Gene3D" id="1.20.920.10">
    <property type="entry name" value="Bromodomain-like"/>
    <property type="match status" value="1"/>
</dbReference>
<dbReference type="GO" id="GO:0030071">
    <property type="term" value="P:regulation of mitotic metaphase/anaphase transition"/>
    <property type="evidence" value="ECO:0000303"/>
    <property type="project" value="ComplexPortal"/>
</dbReference>
<dbReference type="GO" id="GO:2000781">
    <property type="term" value="P:positive regulation of double-strand break repair"/>
    <property type="evidence" value="ECO:0000303"/>
    <property type="project" value="ComplexPortal"/>
</dbReference>
<dbReference type="AGR" id="WB:WBGene00007256"/>
<dbReference type="FunCoup" id="Q17581">
    <property type="interactions" value="3083"/>
</dbReference>
<gene>
    <name evidence="9 11" type="primary">swsn-9</name>
    <name evidence="11" type="ORF">C01H6.7</name>
    <name evidence="9" type="ORF">CELE_C01H6.7</name>
</gene>
<dbReference type="ComplexPortal" id="CPX-1031">
    <property type="entry name" value="PBAF chromatin remodeling complex"/>
</dbReference>
<dbReference type="InParanoid" id="Q17581"/>
<evidence type="ECO:0007829" key="12">
    <source>
        <dbReference type="PeptideAtlas" id="Q17581"/>
    </source>
</evidence>
<dbReference type="PROSITE" id="PS50014">
    <property type="entry name" value="BROMODOMAIN_2"/>
    <property type="match status" value="1"/>
</dbReference>
<evidence type="ECO:0000256" key="4">
    <source>
        <dbReference type="ARBA" id="ARBA00023163"/>
    </source>
</evidence>
<evidence type="ECO:0000256" key="2">
    <source>
        <dbReference type="ARBA" id="ARBA00023015"/>
    </source>
</evidence>
<evidence type="ECO:0000313" key="11">
    <source>
        <dbReference type="WormBase" id="C01H6.7a"/>
    </source>
</evidence>
<dbReference type="Pfam" id="PF12024">
    <property type="entry name" value="DUF3512"/>
    <property type="match status" value="1"/>
</dbReference>
<dbReference type="GO" id="GO:0005634">
    <property type="term" value="C:nucleus"/>
    <property type="evidence" value="ECO:0000318"/>
    <property type="project" value="GO_Central"/>
</dbReference>
<evidence type="ECO:0000256" key="1">
    <source>
        <dbReference type="ARBA" id="ARBA00004123"/>
    </source>
</evidence>
<sequence>MPEGESRRSMVGIPPTRRARGGNTPSTATPVVPRTSARAAKRVKKEEPEEEEDYKNNNSDPEKSEEDESEESGDEMTTPSRKTPGGGAGGRKKKRAPLTDYHLKKKKILARKAARDAEKEKEVEPEVQEEVPKEPTPPPPRKAPSFSSYLPIQLMQDHILRKLVEKDPEQYFAFPVTPSMAPDYRDIIKTPMDLQTIRENIEDGKYASLPAMKEDCELIVSNAFQYNQPNTVFYLAAKRLSNLIAYYFGEQYLRFLFHSLPMANKIPFEIVGIRPLAPVPKERTMNKRKAVVKDGMTSEDCLQVADPKVRERLSAKLPEANNPKNKKMGKLGFLSEKDGTVVLNVVAGDSEDGKLENNAPRRVTIGDIVGPLEEGTPGMIQMADHRLFSQAPVNYLNYGPYSSFAPMYDSTWATMTKEDTDLFLRTYGDKSNASDVMSMRRFVGDCPEFSEIIGSLLDTLTDGEHSKTMKELENAGKEVKEEVDNDEYKNETVLSLIDDVSSISNLGIETGFLNDIRQQVLVPAVESNIENNIPEFMNEVNHMNVQQQLNHSGQKVKDLAHIQEHRLVQQPPPMIMSVQGAGQIEQKLAENLQQHLAHQMTTHAAPEAFVNDTMIHDAIGVDMDDGDLFSEFFVTQ</sequence>
<organism evidence="9 10">
    <name type="scientific">Caenorhabditis elegans</name>
    <dbReference type="NCBI Taxonomy" id="6239"/>
    <lineage>
        <taxon>Eukaryota</taxon>
        <taxon>Metazoa</taxon>
        <taxon>Ecdysozoa</taxon>
        <taxon>Nematoda</taxon>
        <taxon>Chromadorea</taxon>
        <taxon>Rhabditida</taxon>
        <taxon>Rhabditina</taxon>
        <taxon>Rhabditomorpha</taxon>
        <taxon>Rhabditoidea</taxon>
        <taxon>Rhabditidae</taxon>
        <taxon>Peloderinae</taxon>
        <taxon>Caenorhabditis</taxon>
    </lineage>
</organism>
<dbReference type="GO" id="GO:0016514">
    <property type="term" value="C:SWI/SNF complex"/>
    <property type="evidence" value="ECO:0000303"/>
    <property type="project" value="ComplexPortal"/>
</dbReference>
<evidence type="ECO:0000313" key="10">
    <source>
        <dbReference type="Proteomes" id="UP000001940"/>
    </source>
</evidence>
<dbReference type="PeptideAtlas" id="Q17581"/>
<dbReference type="OrthoDB" id="21648at2759"/>
<dbReference type="UCSC" id="C01H6.7">
    <property type="organism name" value="c. elegans"/>
</dbReference>
<dbReference type="InterPro" id="IPR051831">
    <property type="entry name" value="Bromodomain_contain_prot"/>
</dbReference>
<dbReference type="Proteomes" id="UP000001940">
    <property type="component" value="Chromosome I"/>
</dbReference>
<dbReference type="GO" id="GO:2000045">
    <property type="term" value="P:regulation of G1/S transition of mitotic cell cycle"/>
    <property type="evidence" value="ECO:0000303"/>
    <property type="project" value="ComplexPortal"/>
</dbReference>
<reference evidence="9 10" key="1">
    <citation type="journal article" date="1998" name="Science">
        <title>Genome sequence of the nematode C. elegans: a platform for investigating biology.</title>
        <authorList>
            <consortium name="The C. elegans sequencing consortium"/>
            <person name="Sulson J.E."/>
            <person name="Waterston R."/>
        </authorList>
    </citation>
    <scope>NUCLEOTIDE SEQUENCE [LARGE SCALE GENOMIC DNA]</scope>
    <source>
        <strain evidence="9 10">Bristol N2</strain>
    </source>
</reference>
<dbReference type="OMA" id="HQGHRER"/>
<dbReference type="ComplexPortal" id="CPX-1030">
    <property type="entry name" value="BAF chromatin remodeling complex"/>
</dbReference>
<dbReference type="eggNOG" id="KOG1828">
    <property type="taxonomic scope" value="Eukaryota"/>
</dbReference>
<dbReference type="AlphaFoldDB" id="Q17581"/>
<dbReference type="GeneID" id="172461"/>
<dbReference type="Bgee" id="WBGene00007256">
    <property type="expression patterns" value="Expressed in embryo and 4 other cell types or tissues"/>
</dbReference>
<dbReference type="DIP" id="DIP-25642N"/>
<dbReference type="GO" id="GO:0006338">
    <property type="term" value="P:chromatin remodeling"/>
    <property type="evidence" value="ECO:0000303"/>
    <property type="project" value="ComplexPortal"/>
</dbReference>
<dbReference type="RefSeq" id="NP_001366778.1">
    <property type="nucleotide sequence ID" value="NM_001380647.2"/>
</dbReference>
<keyword evidence="2" id="KW-0805">Transcription regulation</keyword>
<evidence type="ECO:0000256" key="7">
    <source>
        <dbReference type="SAM" id="MobiDB-lite"/>
    </source>
</evidence>
<evidence type="ECO:0000313" key="9">
    <source>
        <dbReference type="EMBL" id="CAA95779.1"/>
    </source>
</evidence>
<dbReference type="PANTHER" id="PTHR22881">
    <property type="entry name" value="BROMODOMAIN CONTAINING PROTEIN"/>
    <property type="match status" value="1"/>
</dbReference>
<dbReference type="IntAct" id="Q17581">
    <property type="interactions" value="1"/>
</dbReference>
<dbReference type="GO" id="GO:0006357">
    <property type="term" value="P:regulation of transcription by RNA polymerase II"/>
    <property type="evidence" value="ECO:0000318"/>
    <property type="project" value="GO_Central"/>
</dbReference>
<evidence type="ECO:0000259" key="8">
    <source>
        <dbReference type="PROSITE" id="PS50014"/>
    </source>
</evidence>